<feature type="compositionally biased region" description="Basic and acidic residues" evidence="5">
    <location>
        <begin position="429"/>
        <end position="440"/>
    </location>
</feature>
<evidence type="ECO:0000313" key="8">
    <source>
        <dbReference type="Proteomes" id="UP000777482"/>
    </source>
</evidence>
<feature type="compositionally biased region" description="Basic and acidic residues" evidence="5">
    <location>
        <begin position="267"/>
        <end position="279"/>
    </location>
</feature>
<gene>
    <name evidence="7" type="ORF">C6P46_001032</name>
</gene>
<feature type="region of interest" description="Disordered" evidence="5">
    <location>
        <begin position="230"/>
        <end position="279"/>
    </location>
</feature>
<feature type="region of interest" description="Disordered" evidence="5">
    <location>
        <begin position="426"/>
        <end position="559"/>
    </location>
</feature>
<evidence type="ECO:0008006" key="9">
    <source>
        <dbReference type="Google" id="ProtNLM"/>
    </source>
</evidence>
<feature type="compositionally biased region" description="Basic and acidic residues" evidence="5">
    <location>
        <begin position="502"/>
        <end position="543"/>
    </location>
</feature>
<dbReference type="Pfam" id="PF03619">
    <property type="entry name" value="Solute_trans_a"/>
    <property type="match status" value="1"/>
</dbReference>
<feature type="compositionally biased region" description="Basic and acidic residues" evidence="5">
    <location>
        <begin position="453"/>
        <end position="495"/>
    </location>
</feature>
<feature type="compositionally biased region" description="Basic and acidic residues" evidence="5">
    <location>
        <begin position="550"/>
        <end position="559"/>
    </location>
</feature>
<evidence type="ECO:0000313" key="7">
    <source>
        <dbReference type="EMBL" id="KAG0655376.1"/>
    </source>
</evidence>
<keyword evidence="2 6" id="KW-0812">Transmembrane</keyword>
<evidence type="ECO:0000256" key="4">
    <source>
        <dbReference type="ARBA" id="ARBA00023136"/>
    </source>
</evidence>
<name>A0A9P7B2S6_RHOMI</name>
<reference evidence="7 8" key="1">
    <citation type="submission" date="2020-11" db="EMBL/GenBank/DDBJ databases">
        <title>Kefir isolates.</title>
        <authorList>
            <person name="Marcisauskas S."/>
            <person name="Kim Y."/>
            <person name="Blasche S."/>
        </authorList>
    </citation>
    <scope>NUCLEOTIDE SEQUENCE [LARGE SCALE GENOMIC DNA]</scope>
    <source>
        <strain evidence="7 8">KR</strain>
    </source>
</reference>
<dbReference type="EMBL" id="PUHQ01000122">
    <property type="protein sequence ID" value="KAG0655376.1"/>
    <property type="molecule type" value="Genomic_DNA"/>
</dbReference>
<evidence type="ECO:0000256" key="1">
    <source>
        <dbReference type="ARBA" id="ARBA00004141"/>
    </source>
</evidence>
<protein>
    <recommendedName>
        <fullName evidence="9">DUF300-domain-containing protein</fullName>
    </recommendedName>
</protein>
<feature type="transmembrane region" description="Helical" evidence="6">
    <location>
        <begin position="20"/>
        <end position="45"/>
    </location>
</feature>
<dbReference type="PANTHER" id="PTHR23423">
    <property type="entry name" value="ORGANIC SOLUTE TRANSPORTER-RELATED"/>
    <property type="match status" value="1"/>
</dbReference>
<dbReference type="InterPro" id="IPR005178">
    <property type="entry name" value="Ostalpha/TMEM184C"/>
</dbReference>
<evidence type="ECO:0000256" key="2">
    <source>
        <dbReference type="ARBA" id="ARBA00022692"/>
    </source>
</evidence>
<dbReference type="OrthoDB" id="2536667at2759"/>
<comment type="subcellular location">
    <subcellularLocation>
        <location evidence="1">Membrane</location>
        <topology evidence="1">Multi-pass membrane protein</topology>
    </subcellularLocation>
</comment>
<dbReference type="Proteomes" id="UP000777482">
    <property type="component" value="Unassembled WGS sequence"/>
</dbReference>
<dbReference type="GO" id="GO:0016020">
    <property type="term" value="C:membrane"/>
    <property type="evidence" value="ECO:0007669"/>
    <property type="project" value="UniProtKB-SubCell"/>
</dbReference>
<sequence length="559" mass="63325">MFWVATNADLKPYRPMPKFLSVKGIIFFSFWQGFGVSILVAAGWLRSSRMETEKLSVAVQDTLVCLEMPLFAFLHLYAFSHTDYIDKNHVVSGRLPVWYALRDAFGFKDLFLDSVTTLRGTGFSYRTYEPASGAAHASGLVRDRRIRAGLRYSVDGRRKYWLNQPGLETDAYGRKGENLLKQGLAARPIHEARRLLEERLEAREGYAPLSHEELTGGVVHVDPEWAATQQASGGGLGWWEGGRAYESIPEDGGGGDEDGNESDTDSLDFHDPRDPDEKDVERLYREAREHEYGDWSYPVVDASREAQRRRIRHEEDAILHGKKRPGQRPGADHRPRSYGALADRTPATHQSSSPSAPTTDGDHPVPVGTSVLHAASEVAHTILPRVPDPSERSKMLSMFTRRRNEEENRLPPDAVDLVVADLQAEEEEQIRQRRRGEPGGKRTRVYRIAYVPPEERGVPSSEQTEHPQPHDELENPLRDEHTQVKDVVERDDKLDGPVPRPESSRDRSESDIREEDREPHQVVRVEVREDERIIRQAGADERTPSATHGVLDREDNPWG</sequence>
<organism evidence="7 8">
    <name type="scientific">Rhodotorula mucilaginosa</name>
    <name type="common">Yeast</name>
    <name type="synonym">Rhodotorula rubra</name>
    <dbReference type="NCBI Taxonomy" id="5537"/>
    <lineage>
        <taxon>Eukaryota</taxon>
        <taxon>Fungi</taxon>
        <taxon>Dikarya</taxon>
        <taxon>Basidiomycota</taxon>
        <taxon>Pucciniomycotina</taxon>
        <taxon>Microbotryomycetes</taxon>
        <taxon>Sporidiobolales</taxon>
        <taxon>Sporidiobolaceae</taxon>
        <taxon>Rhodotorula</taxon>
    </lineage>
</organism>
<keyword evidence="8" id="KW-1185">Reference proteome</keyword>
<feature type="compositionally biased region" description="Acidic residues" evidence="5">
    <location>
        <begin position="253"/>
        <end position="266"/>
    </location>
</feature>
<comment type="caution">
    <text evidence="7">The sequence shown here is derived from an EMBL/GenBank/DDBJ whole genome shotgun (WGS) entry which is preliminary data.</text>
</comment>
<keyword evidence="3 6" id="KW-1133">Transmembrane helix</keyword>
<dbReference type="AlphaFoldDB" id="A0A9P7B2S6"/>
<feature type="region of interest" description="Disordered" evidence="5">
    <location>
        <begin position="314"/>
        <end position="367"/>
    </location>
</feature>
<evidence type="ECO:0000256" key="3">
    <source>
        <dbReference type="ARBA" id="ARBA00022989"/>
    </source>
</evidence>
<accession>A0A9P7B2S6</accession>
<feature type="compositionally biased region" description="Polar residues" evidence="5">
    <location>
        <begin position="347"/>
        <end position="358"/>
    </location>
</feature>
<evidence type="ECO:0000256" key="6">
    <source>
        <dbReference type="SAM" id="Phobius"/>
    </source>
</evidence>
<keyword evidence="4 6" id="KW-0472">Membrane</keyword>
<proteinExistence type="predicted"/>
<evidence type="ECO:0000256" key="5">
    <source>
        <dbReference type="SAM" id="MobiDB-lite"/>
    </source>
</evidence>